<reference evidence="17" key="1">
    <citation type="submission" date="2018-02" db="EMBL/GenBank/DDBJ databases">
        <title>Glaesserella australis sp. nov., isolated from the lungs of pigs.</title>
        <authorList>
            <person name="Turni C."/>
            <person name="Christensen H."/>
        </authorList>
    </citation>
    <scope>NUCLEOTIDE SEQUENCE [LARGE SCALE GENOMIC DNA]</scope>
    <source>
        <strain evidence="17">HS4635</strain>
    </source>
</reference>
<feature type="disulfide bond" description="Redox-active" evidence="14">
    <location>
        <begin position="41"/>
        <end position="44"/>
    </location>
</feature>
<dbReference type="Gene3D" id="1.20.1550.10">
    <property type="entry name" value="DsbB-like"/>
    <property type="match status" value="1"/>
</dbReference>
<dbReference type="PANTHER" id="PTHR36570">
    <property type="entry name" value="DISULFIDE BOND FORMATION PROTEIN B"/>
    <property type="match status" value="1"/>
</dbReference>
<dbReference type="GO" id="GO:0006457">
    <property type="term" value="P:protein folding"/>
    <property type="evidence" value="ECO:0007669"/>
    <property type="project" value="InterPro"/>
</dbReference>
<dbReference type="InterPro" id="IPR050183">
    <property type="entry name" value="DsbB"/>
</dbReference>
<dbReference type="GO" id="GO:0009055">
    <property type="term" value="F:electron transfer activity"/>
    <property type="evidence" value="ECO:0007669"/>
    <property type="project" value="UniProtKB-UniRule"/>
</dbReference>
<feature type="transmembrane region" description="Helical" evidence="15">
    <location>
        <begin position="72"/>
        <end position="90"/>
    </location>
</feature>
<keyword evidence="4 14" id="KW-1003">Cell membrane</keyword>
<evidence type="ECO:0000256" key="9">
    <source>
        <dbReference type="ARBA" id="ARBA00023002"/>
    </source>
</evidence>
<keyword evidence="7 14" id="KW-0249">Electron transport</keyword>
<keyword evidence="9 14" id="KW-0560">Oxidoreductase</keyword>
<protein>
    <recommendedName>
        <fullName evidence="14">Disulfide bond formation protein B</fullName>
    </recommendedName>
    <alternativeName>
        <fullName evidence="14">Disulfide oxidoreductase</fullName>
    </alternativeName>
</protein>
<feature type="topological domain" description="Cytoplasmic" evidence="14">
    <location>
        <begin position="167"/>
        <end position="180"/>
    </location>
</feature>
<dbReference type="EMBL" id="PTPX01000007">
    <property type="protein sequence ID" value="RAL19310.1"/>
    <property type="molecule type" value="Genomic_DNA"/>
</dbReference>
<dbReference type="SUPFAM" id="SSF158442">
    <property type="entry name" value="DsbB-like"/>
    <property type="match status" value="1"/>
</dbReference>
<comment type="similarity">
    <text evidence="2 14">Belongs to the DsbB family.</text>
</comment>
<feature type="topological domain" description="Cytoplasmic" evidence="14">
    <location>
        <begin position="1"/>
        <end position="14"/>
    </location>
</feature>
<evidence type="ECO:0000256" key="4">
    <source>
        <dbReference type="ARBA" id="ARBA00022475"/>
    </source>
</evidence>
<dbReference type="NCBIfam" id="NF002485">
    <property type="entry name" value="PRK01749.1"/>
    <property type="match status" value="1"/>
</dbReference>
<dbReference type="InterPro" id="IPR023380">
    <property type="entry name" value="DsbB-like_sf"/>
</dbReference>
<dbReference type="InterPro" id="IPR022920">
    <property type="entry name" value="Disulphide_bond_form_DsbB"/>
</dbReference>
<evidence type="ECO:0000256" key="5">
    <source>
        <dbReference type="ARBA" id="ARBA00022519"/>
    </source>
</evidence>
<comment type="subcellular location">
    <subcellularLocation>
        <location evidence="1">Cell inner membrane</location>
        <topology evidence="1">Multi-pass membrane protein</topology>
    </subcellularLocation>
    <subcellularLocation>
        <location evidence="14">Cell membrane</location>
        <topology evidence="14">Multi-pass membrane protein</topology>
    </subcellularLocation>
</comment>
<sequence length="180" mass="20415">MFSYFKELSLSRGAWILLTVSCMALEATALYFQHGMGLNPCVMCIYERLALFAILVAGIIGMLAPRNLLIRWIALLMGLFGSIKGLNLAIKHTDYQLNPAPWNQCSPFVEFPETLPLNKWFPNVFEATAGGDCGKIVWKFLDLSMPQWLIAIFAVYVVIFVLITLSQFKRSRKTGRNLFR</sequence>
<feature type="topological domain" description="Periplasmic" evidence="14">
    <location>
        <begin position="32"/>
        <end position="49"/>
    </location>
</feature>
<evidence type="ECO:0000256" key="14">
    <source>
        <dbReference type="HAMAP-Rule" id="MF_00286"/>
    </source>
</evidence>
<organism evidence="16 17">
    <name type="scientific">Glaesserella australis</name>
    <dbReference type="NCBI Taxonomy" id="2094024"/>
    <lineage>
        <taxon>Bacteria</taxon>
        <taxon>Pseudomonadati</taxon>
        <taxon>Pseudomonadota</taxon>
        <taxon>Gammaproteobacteria</taxon>
        <taxon>Pasteurellales</taxon>
        <taxon>Pasteurellaceae</taxon>
        <taxon>Glaesserella</taxon>
    </lineage>
</organism>
<proteinExistence type="inferred from homology"/>
<keyword evidence="5" id="KW-0997">Cell inner membrane</keyword>
<dbReference type="PANTHER" id="PTHR36570:SF2">
    <property type="entry name" value="DISULFIDE BOND FORMATION PROTEIN B"/>
    <property type="match status" value="1"/>
</dbReference>
<evidence type="ECO:0000256" key="11">
    <source>
        <dbReference type="ARBA" id="ARBA00023157"/>
    </source>
</evidence>
<feature type="transmembrane region" description="Helical" evidence="15">
    <location>
        <begin position="148"/>
        <end position="168"/>
    </location>
</feature>
<evidence type="ECO:0000256" key="12">
    <source>
        <dbReference type="ARBA" id="ARBA00023186"/>
    </source>
</evidence>
<accession>A0A328C2N1</accession>
<evidence type="ECO:0000313" key="16">
    <source>
        <dbReference type="EMBL" id="RAL19310.1"/>
    </source>
</evidence>
<keyword evidence="12 14" id="KW-0143">Chaperone</keyword>
<dbReference type="AlphaFoldDB" id="A0A328C2N1"/>
<evidence type="ECO:0000256" key="1">
    <source>
        <dbReference type="ARBA" id="ARBA00004429"/>
    </source>
</evidence>
<name>A0A328C2N1_9PAST</name>
<gene>
    <name evidence="14" type="primary">dsbB</name>
    <name evidence="16" type="ORF">C5N92_04100</name>
</gene>
<comment type="function">
    <text evidence="14">Required for disulfide bond formation in some periplasmic proteins. Acts by oxidizing the DsbA protein.</text>
</comment>
<dbReference type="Pfam" id="PF02600">
    <property type="entry name" value="DsbB"/>
    <property type="match status" value="1"/>
</dbReference>
<evidence type="ECO:0000313" key="17">
    <source>
        <dbReference type="Proteomes" id="UP000248689"/>
    </source>
</evidence>
<evidence type="ECO:0000256" key="3">
    <source>
        <dbReference type="ARBA" id="ARBA00022448"/>
    </source>
</evidence>
<keyword evidence="8 14" id="KW-1133">Transmembrane helix</keyword>
<dbReference type="RefSeq" id="WP_111749596.1">
    <property type="nucleotide sequence ID" value="NZ_PTPX01000007.1"/>
</dbReference>
<dbReference type="GO" id="GO:0005886">
    <property type="term" value="C:plasma membrane"/>
    <property type="evidence" value="ECO:0007669"/>
    <property type="project" value="UniProtKB-SubCell"/>
</dbReference>
<dbReference type="OrthoDB" id="3711263at2"/>
<evidence type="ECO:0000256" key="10">
    <source>
        <dbReference type="ARBA" id="ARBA00023136"/>
    </source>
</evidence>
<dbReference type="Proteomes" id="UP000248689">
    <property type="component" value="Unassembled WGS sequence"/>
</dbReference>
<keyword evidence="10 14" id="KW-0472">Membrane</keyword>
<evidence type="ECO:0000256" key="8">
    <source>
        <dbReference type="ARBA" id="ARBA00022989"/>
    </source>
</evidence>
<keyword evidence="3 14" id="KW-0813">Transport</keyword>
<dbReference type="InterPro" id="IPR003752">
    <property type="entry name" value="DiS_bond_form_DsbB/BdbC"/>
</dbReference>
<comment type="caution">
    <text evidence="16">The sequence shown here is derived from an EMBL/GenBank/DDBJ whole genome shotgun (WGS) entry which is preliminary data.</text>
</comment>
<evidence type="ECO:0000256" key="15">
    <source>
        <dbReference type="SAM" id="Phobius"/>
    </source>
</evidence>
<dbReference type="GO" id="GO:0015035">
    <property type="term" value="F:protein-disulfide reductase activity"/>
    <property type="evidence" value="ECO:0007669"/>
    <property type="project" value="UniProtKB-UniRule"/>
</dbReference>
<feature type="transmembrane region" description="Helical" evidence="15">
    <location>
        <begin position="12"/>
        <end position="33"/>
    </location>
</feature>
<evidence type="ECO:0000256" key="6">
    <source>
        <dbReference type="ARBA" id="ARBA00022692"/>
    </source>
</evidence>
<keyword evidence="13 14" id="KW-0676">Redox-active center</keyword>
<comment type="caution">
    <text evidence="14">Lacks conserved residue(s) required for the propagation of feature annotation.</text>
</comment>
<evidence type="ECO:0000256" key="2">
    <source>
        <dbReference type="ARBA" id="ARBA00008823"/>
    </source>
</evidence>
<keyword evidence="11 14" id="KW-1015">Disulfide bond</keyword>
<evidence type="ECO:0000256" key="13">
    <source>
        <dbReference type="ARBA" id="ARBA00023284"/>
    </source>
</evidence>
<keyword evidence="17" id="KW-1185">Reference proteome</keyword>
<evidence type="ECO:0000256" key="7">
    <source>
        <dbReference type="ARBA" id="ARBA00022982"/>
    </source>
</evidence>
<feature type="transmembrane region" description="Helical" evidence="15">
    <location>
        <begin position="45"/>
        <end position="65"/>
    </location>
</feature>
<keyword evidence="6 14" id="KW-0812">Transmembrane</keyword>
<dbReference type="HAMAP" id="MF_00286">
    <property type="entry name" value="DsbB"/>
    <property type="match status" value="1"/>
</dbReference>